<dbReference type="GO" id="GO:0045036">
    <property type="term" value="P:protein targeting to chloroplast"/>
    <property type="evidence" value="ECO:0007669"/>
    <property type="project" value="TreeGrafter"/>
</dbReference>
<comment type="caution">
    <text evidence="5">The sequence shown here is derived from an EMBL/GenBank/DDBJ whole genome shotgun (WGS) entry which is preliminary data.</text>
</comment>
<dbReference type="InterPro" id="IPR045058">
    <property type="entry name" value="GIMA/IAN/Toc"/>
</dbReference>
<dbReference type="InterPro" id="IPR027417">
    <property type="entry name" value="P-loop_NTPase"/>
</dbReference>
<evidence type="ECO:0000259" key="4">
    <source>
        <dbReference type="Pfam" id="PF04548"/>
    </source>
</evidence>
<name>A0A6A6N0Z7_HEVBR</name>
<dbReference type="PANTHER" id="PTHR10903:SF68">
    <property type="entry name" value="TRANSLOCASE OF CHLOROPLAST 90, CHLOROPLASTIC"/>
    <property type="match status" value="1"/>
</dbReference>
<organism evidence="5 6">
    <name type="scientific">Hevea brasiliensis</name>
    <name type="common">Para rubber tree</name>
    <name type="synonym">Siphonia brasiliensis</name>
    <dbReference type="NCBI Taxonomy" id="3981"/>
    <lineage>
        <taxon>Eukaryota</taxon>
        <taxon>Viridiplantae</taxon>
        <taxon>Streptophyta</taxon>
        <taxon>Embryophyta</taxon>
        <taxon>Tracheophyta</taxon>
        <taxon>Spermatophyta</taxon>
        <taxon>Magnoliopsida</taxon>
        <taxon>eudicotyledons</taxon>
        <taxon>Gunneridae</taxon>
        <taxon>Pentapetalae</taxon>
        <taxon>rosids</taxon>
        <taxon>fabids</taxon>
        <taxon>Malpighiales</taxon>
        <taxon>Euphorbiaceae</taxon>
        <taxon>Crotonoideae</taxon>
        <taxon>Micrandreae</taxon>
        <taxon>Hevea</taxon>
    </lineage>
</organism>
<feature type="compositionally biased region" description="Basic and acidic residues" evidence="3">
    <location>
        <begin position="260"/>
        <end position="274"/>
    </location>
</feature>
<evidence type="ECO:0000313" key="5">
    <source>
        <dbReference type="EMBL" id="KAF2318113.1"/>
    </source>
</evidence>
<evidence type="ECO:0000256" key="3">
    <source>
        <dbReference type="SAM" id="MobiDB-lite"/>
    </source>
</evidence>
<sequence length="305" mass="34969">MYIDFVEKDLTFLLSAAHVEDSNRSNNVSDYEKMDALAKIEDLQVKFFRLLQRLAVGKSATINSIFDQGKAMTDAFEPATNRIQEIVGNVYGVRVTFIDTPGFLPSSTNNMRRNRKIMLSVKRFIGKSPPDIVLFFEWLDLLNMGYNDFPLMKLVFHVFGSAIWFKPILVMTHASLTLPEGPCGFPVNYESYVERFDGTLYTPGTIRHKTGKPNADEEDEYQLPPIRILTKSQIERLTKSQKRDYLDELDRETLYLKKQLKEDAQRQREKKLSEAETLVEDNNYDDQQQPSGGCPLTGYGSSSDF</sequence>
<dbReference type="Proteomes" id="UP000467840">
    <property type="component" value="Chromosome 6"/>
</dbReference>
<keyword evidence="2" id="KW-0342">GTP-binding</keyword>
<evidence type="ECO:0000256" key="1">
    <source>
        <dbReference type="ARBA" id="ARBA00022741"/>
    </source>
</evidence>
<keyword evidence="6" id="KW-1185">Reference proteome</keyword>
<dbReference type="EMBL" id="JAAGAX010000004">
    <property type="protein sequence ID" value="KAF2318113.1"/>
    <property type="molecule type" value="Genomic_DNA"/>
</dbReference>
<dbReference type="Gene3D" id="3.40.50.300">
    <property type="entry name" value="P-loop containing nucleotide triphosphate hydrolases"/>
    <property type="match status" value="1"/>
</dbReference>
<keyword evidence="1" id="KW-0547">Nucleotide-binding</keyword>
<dbReference type="SUPFAM" id="SSF52540">
    <property type="entry name" value="P-loop containing nucleoside triphosphate hydrolases"/>
    <property type="match status" value="1"/>
</dbReference>
<dbReference type="AlphaFoldDB" id="A0A6A6N0Z7"/>
<dbReference type="PANTHER" id="PTHR10903">
    <property type="entry name" value="GTPASE, IMAP FAMILY MEMBER-RELATED"/>
    <property type="match status" value="1"/>
</dbReference>
<evidence type="ECO:0000256" key="2">
    <source>
        <dbReference type="ARBA" id="ARBA00023134"/>
    </source>
</evidence>
<evidence type="ECO:0000313" key="6">
    <source>
        <dbReference type="Proteomes" id="UP000467840"/>
    </source>
</evidence>
<protein>
    <recommendedName>
        <fullName evidence="4">AIG1-type G domain-containing protein</fullName>
    </recommendedName>
</protein>
<feature type="region of interest" description="Disordered" evidence="3">
    <location>
        <begin position="260"/>
        <end position="305"/>
    </location>
</feature>
<accession>A0A6A6N0Z7</accession>
<reference evidence="5 6" key="1">
    <citation type="journal article" date="2020" name="Mol. Plant">
        <title>The Chromosome-Based Rubber Tree Genome Provides New Insights into Spurge Genome Evolution and Rubber Biosynthesis.</title>
        <authorList>
            <person name="Liu J."/>
            <person name="Shi C."/>
            <person name="Shi C.C."/>
            <person name="Li W."/>
            <person name="Zhang Q.J."/>
            <person name="Zhang Y."/>
            <person name="Li K."/>
            <person name="Lu H.F."/>
            <person name="Shi C."/>
            <person name="Zhu S.T."/>
            <person name="Xiao Z.Y."/>
            <person name="Nan H."/>
            <person name="Yue Y."/>
            <person name="Zhu X.G."/>
            <person name="Wu Y."/>
            <person name="Hong X.N."/>
            <person name="Fan G.Y."/>
            <person name="Tong Y."/>
            <person name="Zhang D."/>
            <person name="Mao C.L."/>
            <person name="Liu Y.L."/>
            <person name="Hao S.J."/>
            <person name="Liu W.Q."/>
            <person name="Lv M.Q."/>
            <person name="Zhang H.B."/>
            <person name="Liu Y."/>
            <person name="Hu-Tang G.R."/>
            <person name="Wang J.P."/>
            <person name="Wang J.H."/>
            <person name="Sun Y.H."/>
            <person name="Ni S.B."/>
            <person name="Chen W.B."/>
            <person name="Zhang X.C."/>
            <person name="Jiao Y.N."/>
            <person name="Eichler E.E."/>
            <person name="Li G.H."/>
            <person name="Liu X."/>
            <person name="Gao L.Z."/>
        </authorList>
    </citation>
    <scope>NUCLEOTIDE SEQUENCE [LARGE SCALE GENOMIC DNA]</scope>
    <source>
        <strain evidence="6">cv. GT1</strain>
        <tissue evidence="5">Leaf</tissue>
    </source>
</reference>
<gene>
    <name evidence="5" type="ORF">GH714_041459</name>
</gene>
<dbReference type="GO" id="GO:0009707">
    <property type="term" value="C:chloroplast outer membrane"/>
    <property type="evidence" value="ECO:0007669"/>
    <property type="project" value="TreeGrafter"/>
</dbReference>
<feature type="domain" description="AIG1-type G" evidence="4">
    <location>
        <begin position="53"/>
        <end position="175"/>
    </location>
</feature>
<dbReference type="InterPro" id="IPR006703">
    <property type="entry name" value="G_AIG1"/>
</dbReference>
<dbReference type="GO" id="GO:0005525">
    <property type="term" value="F:GTP binding"/>
    <property type="evidence" value="ECO:0007669"/>
    <property type="project" value="UniProtKB-KW"/>
</dbReference>
<proteinExistence type="predicted"/>
<dbReference type="Pfam" id="PF04548">
    <property type="entry name" value="AIG1"/>
    <property type="match status" value="1"/>
</dbReference>